<name>A0A0W8FP97_9ZZZZ</name>
<dbReference type="AlphaFoldDB" id="A0A0W8FP97"/>
<accession>A0A0W8FP97</accession>
<organism evidence="1">
    <name type="scientific">hydrocarbon metagenome</name>
    <dbReference type="NCBI Taxonomy" id="938273"/>
    <lineage>
        <taxon>unclassified sequences</taxon>
        <taxon>metagenomes</taxon>
        <taxon>ecological metagenomes</taxon>
    </lineage>
</organism>
<protein>
    <submittedName>
        <fullName evidence="1">Uncharacterized protein</fullName>
    </submittedName>
</protein>
<proteinExistence type="predicted"/>
<comment type="caution">
    <text evidence="1">The sequence shown here is derived from an EMBL/GenBank/DDBJ whole genome shotgun (WGS) entry which is preliminary data.</text>
</comment>
<sequence length="54" mass="6267">MEIMADVFLKRLILLKSYIVCFKMKGFDNNSCSQILDGIQGKLKLYSFMPMIET</sequence>
<reference evidence="1" key="1">
    <citation type="journal article" date="2015" name="Proc. Natl. Acad. Sci. U.S.A.">
        <title>Networks of energetic and metabolic interactions define dynamics in microbial communities.</title>
        <authorList>
            <person name="Embree M."/>
            <person name="Liu J.K."/>
            <person name="Al-Bassam M.M."/>
            <person name="Zengler K."/>
        </authorList>
    </citation>
    <scope>NUCLEOTIDE SEQUENCE</scope>
</reference>
<evidence type="ECO:0000313" key="1">
    <source>
        <dbReference type="EMBL" id="KUG22596.1"/>
    </source>
</evidence>
<gene>
    <name evidence="1" type="ORF">ASZ90_007642</name>
</gene>
<dbReference type="EMBL" id="LNQE01000954">
    <property type="protein sequence ID" value="KUG22596.1"/>
    <property type="molecule type" value="Genomic_DNA"/>
</dbReference>